<dbReference type="Pfam" id="PF17146">
    <property type="entry name" value="PIN_6"/>
    <property type="match status" value="1"/>
</dbReference>
<feature type="region of interest" description="Disordered" evidence="10">
    <location>
        <begin position="149"/>
        <end position="177"/>
    </location>
</feature>
<dbReference type="InterPro" id="IPR014881">
    <property type="entry name" value="NOB1_Zn-bd"/>
</dbReference>
<keyword evidence="7 8" id="KW-0539">Nucleus</keyword>
<evidence type="ECO:0000313" key="13">
    <source>
        <dbReference type="EMBL" id="ESU38662.1"/>
    </source>
</evidence>
<evidence type="ECO:0000313" key="14">
    <source>
        <dbReference type="Proteomes" id="UP000018320"/>
    </source>
</evidence>
<feature type="binding site" evidence="9">
    <location>
        <position position="354"/>
    </location>
    <ligand>
        <name>Zn(2+)</name>
        <dbReference type="ChEBI" id="CHEBI:29105"/>
    </ligand>
</feature>
<evidence type="ECO:0000256" key="1">
    <source>
        <dbReference type="ARBA" id="ARBA00004123"/>
    </source>
</evidence>
<evidence type="ECO:0000256" key="10">
    <source>
        <dbReference type="SAM" id="MobiDB-lite"/>
    </source>
</evidence>
<dbReference type="InterPro" id="IPR039907">
    <property type="entry name" value="NOB1"/>
</dbReference>
<dbReference type="VEuPathDB" id="GiardiaDB:QR46_1407"/>
<keyword evidence="5" id="KW-0378">Hydrolase</keyword>
<keyword evidence="3" id="KW-0540">Nuclease</keyword>
<evidence type="ECO:0000259" key="11">
    <source>
        <dbReference type="Pfam" id="PF08772"/>
    </source>
</evidence>
<dbReference type="GO" id="GO:0031981">
    <property type="term" value="C:nuclear lumen"/>
    <property type="evidence" value="ECO:0007669"/>
    <property type="project" value="UniProtKB-ARBA"/>
</dbReference>
<evidence type="ECO:0000256" key="3">
    <source>
        <dbReference type="ARBA" id="ARBA00022722"/>
    </source>
</evidence>
<feature type="binding site" evidence="9">
    <location>
        <position position="342"/>
    </location>
    <ligand>
        <name>Zn(2+)</name>
        <dbReference type="ChEBI" id="CHEBI:29105"/>
    </ligand>
</feature>
<proteinExistence type="inferred from homology"/>
<dbReference type="GO" id="GO:0030688">
    <property type="term" value="C:preribosome, small subunit precursor"/>
    <property type="evidence" value="ECO:0007669"/>
    <property type="project" value="TreeGrafter"/>
</dbReference>
<comment type="caution">
    <text evidence="13">The sequence shown here is derived from an EMBL/GenBank/DDBJ whole genome shotgun (WGS) entry which is preliminary data.</text>
</comment>
<dbReference type="FunFam" id="3.40.50.1010:FF:000020">
    <property type="entry name" value="20S-pre-rRNA D-site endonuclease NOB1"/>
    <property type="match status" value="1"/>
</dbReference>
<dbReference type="Gene3D" id="3.40.50.1010">
    <property type="entry name" value="5'-nuclease"/>
    <property type="match status" value="1"/>
</dbReference>
<feature type="compositionally biased region" description="Basic residues" evidence="10">
    <location>
        <begin position="473"/>
        <end position="482"/>
    </location>
</feature>
<dbReference type="AlphaFoldDB" id="V6TK41"/>
<dbReference type="InterPro" id="IPR017117">
    <property type="entry name" value="Nob1_euk"/>
</dbReference>
<feature type="binding site" evidence="9">
    <location>
        <position position="339"/>
    </location>
    <ligand>
        <name>Zn(2+)</name>
        <dbReference type="ChEBI" id="CHEBI:29105"/>
    </ligand>
</feature>
<dbReference type="GO" id="GO:0030490">
    <property type="term" value="P:maturation of SSU-rRNA"/>
    <property type="evidence" value="ECO:0007669"/>
    <property type="project" value="TreeGrafter"/>
</dbReference>
<dbReference type="Gene3D" id="6.20.210.10">
    <property type="entry name" value="Nin one binding (NOB1), Zn-ribbon-like"/>
    <property type="match status" value="1"/>
</dbReference>
<dbReference type="VEuPathDB" id="GiardiaDB:GL50803_0034141"/>
<reference evidence="13 14" key="2">
    <citation type="journal article" date="2013" name="Genome Biol. Evol.">
        <title>Genome sequencing of Giardia lamblia genotypes A2 and B isolates (DH and GS) and comparative analysis with the genomes of genotypes A1 and E (WB and Pig).</title>
        <authorList>
            <person name="Adam R.D."/>
            <person name="Dahlstrom E.W."/>
            <person name="Martens C.A."/>
            <person name="Bruno D.P."/>
            <person name="Barbian K.D."/>
            <person name="Ricklefs S.M."/>
            <person name="Hernandez M.M."/>
            <person name="Narla N.P."/>
            <person name="Patel R.B."/>
            <person name="Porcella S.F."/>
            <person name="Nash T.E."/>
        </authorList>
    </citation>
    <scope>NUCLEOTIDE SEQUENCE [LARGE SCALE GENOMIC DNA]</scope>
    <source>
        <strain evidence="13 14">DH</strain>
    </source>
</reference>
<dbReference type="VEuPathDB" id="GiardiaDB:GL50581_1153"/>
<dbReference type="GO" id="GO:0046872">
    <property type="term" value="F:metal ion binding"/>
    <property type="evidence" value="ECO:0007669"/>
    <property type="project" value="UniProtKB-UniRule"/>
</dbReference>
<evidence type="ECO:0000256" key="7">
    <source>
        <dbReference type="ARBA" id="ARBA00023242"/>
    </source>
</evidence>
<evidence type="ECO:0000256" key="8">
    <source>
        <dbReference type="PIRNR" id="PIRNR037125"/>
    </source>
</evidence>
<gene>
    <name evidence="13" type="ORF">DHA2_150006</name>
</gene>
<organism evidence="13 14">
    <name type="scientific">Giardia intestinalis</name>
    <name type="common">Giardia lamblia</name>
    <dbReference type="NCBI Taxonomy" id="5741"/>
    <lineage>
        <taxon>Eukaryota</taxon>
        <taxon>Metamonada</taxon>
        <taxon>Diplomonadida</taxon>
        <taxon>Hexamitidae</taxon>
        <taxon>Giardiinae</taxon>
        <taxon>Giardia</taxon>
    </lineage>
</organism>
<dbReference type="GO" id="GO:0005737">
    <property type="term" value="C:cytoplasm"/>
    <property type="evidence" value="ECO:0007669"/>
    <property type="project" value="UniProtKB-ARBA"/>
</dbReference>
<dbReference type="CDD" id="cd09876">
    <property type="entry name" value="PIN_Nob1-like"/>
    <property type="match status" value="1"/>
</dbReference>
<dbReference type="PIRSF" id="PIRSF037125">
    <property type="entry name" value="D-site_20S_pre-rRNA_nuclease"/>
    <property type="match status" value="1"/>
</dbReference>
<evidence type="ECO:0000256" key="5">
    <source>
        <dbReference type="ARBA" id="ARBA00022801"/>
    </source>
</evidence>
<name>V6TK41_GIAIN</name>
<dbReference type="GO" id="GO:0016787">
    <property type="term" value="F:hydrolase activity"/>
    <property type="evidence" value="ECO:0007669"/>
    <property type="project" value="UniProtKB-KW"/>
</dbReference>
<feature type="binding site" evidence="9">
    <location>
        <position position="357"/>
    </location>
    <ligand>
        <name>Zn(2+)</name>
        <dbReference type="ChEBI" id="CHEBI:29105"/>
    </ligand>
</feature>
<reference evidence="14" key="1">
    <citation type="submission" date="2012-02" db="EMBL/GenBank/DDBJ databases">
        <title>Genome sequencing of Giardia lamblia Genotypes A2 and B isolates (DH and GS) and comparative analysis with the genomes of Genotypes A1 and E (WB and Pig).</title>
        <authorList>
            <person name="Adam R."/>
            <person name="Dahlstrom E."/>
            <person name="Martens C."/>
            <person name="Bruno D."/>
            <person name="Barbian K."/>
            <person name="Porcella S.F."/>
            <person name="Nash T."/>
        </authorList>
    </citation>
    <scope>NUCLEOTIDE SEQUENCE</scope>
    <source>
        <strain evidence="14">DH</strain>
    </source>
</reference>
<keyword evidence="6 8" id="KW-0862">Zinc</keyword>
<accession>V6TK41</accession>
<evidence type="ECO:0000256" key="9">
    <source>
        <dbReference type="PIRSR" id="PIRSR037125-1"/>
    </source>
</evidence>
<dbReference type="Pfam" id="PF08772">
    <property type="entry name" value="Zn_ribbon_NOB1"/>
    <property type="match status" value="1"/>
</dbReference>
<feature type="domain" description="Nin one binding (NOB1) Zn-ribbon-like" evidence="11">
    <location>
        <begin position="329"/>
        <end position="396"/>
    </location>
</feature>
<feature type="region of interest" description="Disordered" evidence="10">
    <location>
        <begin position="463"/>
        <end position="482"/>
    </location>
</feature>
<dbReference type="VEuPathDB" id="GiardiaDB:DHA2_150006"/>
<evidence type="ECO:0000256" key="6">
    <source>
        <dbReference type="ARBA" id="ARBA00022833"/>
    </source>
</evidence>
<dbReference type="GO" id="GO:0004521">
    <property type="term" value="F:RNA endonuclease activity"/>
    <property type="evidence" value="ECO:0007669"/>
    <property type="project" value="UniProtKB-UniRule"/>
</dbReference>
<comment type="similarity">
    <text evidence="2 8">Belongs to the NOB1 family.</text>
</comment>
<evidence type="ECO:0000259" key="12">
    <source>
        <dbReference type="Pfam" id="PF17146"/>
    </source>
</evidence>
<dbReference type="InterPro" id="IPR036283">
    <property type="entry name" value="NOB1_Zf-like_sf"/>
</dbReference>
<dbReference type="Proteomes" id="UP000018320">
    <property type="component" value="Unassembled WGS sequence"/>
</dbReference>
<sequence length="482" mass="52966">MLIKWKAGINCHRPFHTVCLFMPIVARTVVLDTNAFLRRMAFWEIGESFVTTPGVMAEVCDPESQLWISNLPITITVSTPSKVSIGRVRAFARATGDLTSLSEEDIEVIALALDLDVTAHGDDSHIRLEPSFRDPTALKVFTSEKHVASTAPLGSHGDNKQYRDRYGQQNQRTRVGEVTQEMEQKYAAYKQSLFEGDMMELLRDSRSAPAGQATANSVAGEENSHEWIDVALKRPKNLRNQEIGYTRPAVLEAKVQDAIIEGSASQHSMSVAAEGEGDWVTSETLMEDTLATLREAKDAVPVAICTADYSMQNVVMQMNLRLVSPQGVIKEIKRYAGKCSACLAISPILASPFCKKCGNKSMMKVAMYIKEDGTATFSTGVKHFNLHGTIFSLPAFASKKYLGRAGRRTIVPIASENDPNAKYILSLQGKGRNMGSVTGAQHFMADIKGPASTKGSAVTVPHFLKRNPNESKRGKKKYSHHL</sequence>
<evidence type="ECO:0000256" key="2">
    <source>
        <dbReference type="ARBA" id="ARBA00005858"/>
    </source>
</evidence>
<dbReference type="SUPFAM" id="SSF144206">
    <property type="entry name" value="NOB1 zinc finger-like"/>
    <property type="match status" value="1"/>
</dbReference>
<protein>
    <submittedName>
        <fullName evidence="13">RNA binding protein NOB1, Zn-ribbon like domain</fullName>
    </submittedName>
</protein>
<dbReference type="InterPro" id="IPR033411">
    <property type="entry name" value="Ribonuclease_PIN"/>
</dbReference>
<evidence type="ECO:0000256" key="4">
    <source>
        <dbReference type="ARBA" id="ARBA00022723"/>
    </source>
</evidence>
<dbReference type="PANTHER" id="PTHR12814">
    <property type="entry name" value="RNA-BINDING PROTEIN NOB1"/>
    <property type="match status" value="1"/>
</dbReference>
<dbReference type="PANTHER" id="PTHR12814:SF2">
    <property type="entry name" value="RNA-BINDING PROTEIN NOB1"/>
    <property type="match status" value="1"/>
</dbReference>
<feature type="domain" description="Ribonuclease PIN" evidence="12">
    <location>
        <begin position="29"/>
        <end position="115"/>
    </location>
</feature>
<dbReference type="EMBL" id="AHGT01000010">
    <property type="protein sequence ID" value="ESU38662.1"/>
    <property type="molecule type" value="Genomic_DNA"/>
</dbReference>
<keyword evidence="4 8" id="KW-0479">Metal-binding</keyword>
<feature type="compositionally biased region" description="Basic and acidic residues" evidence="10">
    <location>
        <begin position="157"/>
        <end position="166"/>
    </location>
</feature>
<comment type="subcellular location">
    <subcellularLocation>
        <location evidence="1">Nucleus</location>
    </subcellularLocation>
</comment>